<dbReference type="SUPFAM" id="SSF56529">
    <property type="entry name" value="FAH"/>
    <property type="match status" value="1"/>
</dbReference>
<dbReference type="InterPro" id="IPR036663">
    <property type="entry name" value="Fumarylacetoacetase_C_sf"/>
</dbReference>
<proteinExistence type="predicted"/>
<dbReference type="GO" id="GO:0046872">
    <property type="term" value="F:metal ion binding"/>
    <property type="evidence" value="ECO:0007669"/>
    <property type="project" value="UniProtKB-KW"/>
</dbReference>
<keyword evidence="1" id="KW-0479">Metal-binding</keyword>
<dbReference type="PANTHER" id="PTHR11820">
    <property type="entry name" value="ACYLPYRUVASE"/>
    <property type="match status" value="1"/>
</dbReference>
<evidence type="ECO:0000256" key="1">
    <source>
        <dbReference type="ARBA" id="ARBA00022723"/>
    </source>
</evidence>
<dbReference type="Pfam" id="PF10370">
    <property type="entry name" value="Rv2993c-like_N"/>
    <property type="match status" value="1"/>
</dbReference>
<dbReference type="GO" id="GO:0016853">
    <property type="term" value="F:isomerase activity"/>
    <property type="evidence" value="ECO:0007669"/>
    <property type="project" value="UniProtKB-ARBA"/>
</dbReference>
<evidence type="ECO:0000313" key="4">
    <source>
        <dbReference type="EMBL" id="MBB6335043.1"/>
    </source>
</evidence>
<comment type="caution">
    <text evidence="4">The sequence shown here is derived from an EMBL/GenBank/DDBJ whole genome shotgun (WGS) entry which is preliminary data.</text>
</comment>
<dbReference type="InterPro" id="IPR011234">
    <property type="entry name" value="Fumarylacetoacetase-like_C"/>
</dbReference>
<protein>
    <submittedName>
        <fullName evidence="4">2-keto-4-pentenoate hydratase/2-oxohepta-3-ene-1,7-dioic acid hydratase in catechol pathway</fullName>
    </submittedName>
</protein>
<dbReference type="FunFam" id="3.90.850.10:FF:000002">
    <property type="entry name" value="2-hydroxyhepta-2,4-diene-1,7-dioate isomerase"/>
    <property type="match status" value="1"/>
</dbReference>
<name>A0A923E538_9ACTO</name>
<keyword evidence="5" id="KW-1185">Reference proteome</keyword>
<dbReference type="PANTHER" id="PTHR11820:SF7">
    <property type="entry name" value="ACYLPYRUVASE FAHD1, MITOCHONDRIAL"/>
    <property type="match status" value="1"/>
</dbReference>
<evidence type="ECO:0000313" key="5">
    <source>
        <dbReference type="Proteomes" id="UP000617426"/>
    </source>
</evidence>
<organism evidence="4 5">
    <name type="scientific">Schaalia hyovaginalis</name>
    <dbReference type="NCBI Taxonomy" id="29316"/>
    <lineage>
        <taxon>Bacteria</taxon>
        <taxon>Bacillati</taxon>
        <taxon>Actinomycetota</taxon>
        <taxon>Actinomycetes</taxon>
        <taxon>Actinomycetales</taxon>
        <taxon>Actinomycetaceae</taxon>
        <taxon>Schaalia</taxon>
    </lineage>
</organism>
<feature type="domain" description="Rv2993c-like N-terminal" evidence="3">
    <location>
        <begin position="6"/>
        <end position="59"/>
    </location>
</feature>
<dbReference type="EMBL" id="JACHMK010000001">
    <property type="protein sequence ID" value="MBB6335043.1"/>
    <property type="molecule type" value="Genomic_DNA"/>
</dbReference>
<evidence type="ECO:0000259" key="2">
    <source>
        <dbReference type="Pfam" id="PF01557"/>
    </source>
</evidence>
<dbReference type="RefSeq" id="WP_184453178.1">
    <property type="nucleotide sequence ID" value="NZ_JACHMK010000001.1"/>
</dbReference>
<dbReference type="GO" id="GO:0019752">
    <property type="term" value="P:carboxylic acid metabolic process"/>
    <property type="evidence" value="ECO:0007669"/>
    <property type="project" value="UniProtKB-ARBA"/>
</dbReference>
<dbReference type="Gene3D" id="3.90.850.10">
    <property type="entry name" value="Fumarylacetoacetase-like, C-terminal domain"/>
    <property type="match status" value="1"/>
</dbReference>
<dbReference type="AlphaFoldDB" id="A0A923E538"/>
<accession>A0A923E538</accession>
<dbReference type="InterPro" id="IPR018833">
    <property type="entry name" value="Rv2993c-like_N"/>
</dbReference>
<evidence type="ECO:0000259" key="3">
    <source>
        <dbReference type="Pfam" id="PF10370"/>
    </source>
</evidence>
<dbReference type="GO" id="GO:0018773">
    <property type="term" value="F:acetylpyruvate hydrolase activity"/>
    <property type="evidence" value="ECO:0007669"/>
    <property type="project" value="TreeGrafter"/>
</dbReference>
<sequence>MSAAERYLRFLIEGEDEPRFGVLAEGSEDILELASAPFPSGAVTTGRAYALDSARLLAPVAAPSKIIGIGKNYADHAREMGGEAPDQPVIFLKPNTSIIGPDDPIIRPAWSDEVHHEGELAVVIKTLAKDVPVEEADRVVLGYTIANDVTARDIQRTDAQWTRAKGFDTACPLGPWITADPRLNVDDLRVTTRVDGQPRQDDTTAHMITPVRELISYVSSVFTLLPGDVIITGTPAGVGPIGAGQRVEVEIEGIGVLSNPVVDA</sequence>
<dbReference type="Pfam" id="PF01557">
    <property type="entry name" value="FAA_hydrolase"/>
    <property type="match status" value="1"/>
</dbReference>
<feature type="domain" description="Fumarylacetoacetase-like C-terminal" evidence="2">
    <location>
        <begin position="65"/>
        <end position="262"/>
    </location>
</feature>
<gene>
    <name evidence="4" type="ORF">HD592_001608</name>
</gene>
<dbReference type="Proteomes" id="UP000617426">
    <property type="component" value="Unassembled WGS sequence"/>
</dbReference>
<reference evidence="4" key="1">
    <citation type="submission" date="2020-08" db="EMBL/GenBank/DDBJ databases">
        <title>Sequencing the genomes of 1000 actinobacteria strains.</title>
        <authorList>
            <person name="Klenk H.-P."/>
        </authorList>
    </citation>
    <scope>NUCLEOTIDE SEQUENCE</scope>
    <source>
        <strain evidence="4">DSM 10695</strain>
    </source>
</reference>